<evidence type="ECO:0000256" key="2">
    <source>
        <dbReference type="ARBA" id="ARBA00010690"/>
    </source>
</evidence>
<keyword evidence="15" id="KW-0282">Flagellum</keyword>
<evidence type="ECO:0000256" key="4">
    <source>
        <dbReference type="ARBA" id="ARBA00022448"/>
    </source>
</evidence>
<dbReference type="PRINTS" id="PR00950">
    <property type="entry name" value="TYPE3IMSPROT"/>
</dbReference>
<evidence type="ECO:0000256" key="9">
    <source>
        <dbReference type="ARBA" id="ARBA00022989"/>
    </source>
</evidence>
<dbReference type="SUPFAM" id="SSF160544">
    <property type="entry name" value="EscU C-terminal domain-like"/>
    <property type="match status" value="1"/>
</dbReference>
<protein>
    <recommendedName>
        <fullName evidence="3">Flagellar biosynthetic protein FlhB</fullName>
    </recommendedName>
</protein>
<reference evidence="15 16" key="1">
    <citation type="submission" date="2019-03" db="EMBL/GenBank/DDBJ databases">
        <title>Genomic Encyclopedia of Type Strains, Phase IV (KMG-IV): sequencing the most valuable type-strain genomes for metagenomic binning, comparative biology and taxonomic classification.</title>
        <authorList>
            <person name="Goeker M."/>
        </authorList>
    </citation>
    <scope>NUCLEOTIDE SEQUENCE [LARGE SCALE GENOMIC DNA]</scope>
    <source>
        <strain evidence="15 16">DSM 1709</strain>
    </source>
</reference>
<comment type="function">
    <text evidence="12">Required for formation of the rod structure in the basal body of the flagellar apparatus. Together with FliI and FliH, may constitute the export apparatus of flagellin.</text>
</comment>
<dbReference type="Gene3D" id="6.10.250.2080">
    <property type="match status" value="1"/>
</dbReference>
<keyword evidence="15" id="KW-0966">Cell projection</keyword>
<evidence type="ECO:0000256" key="6">
    <source>
        <dbReference type="ARBA" id="ARBA00022692"/>
    </source>
</evidence>
<evidence type="ECO:0000256" key="3">
    <source>
        <dbReference type="ARBA" id="ARBA00021622"/>
    </source>
</evidence>
<keyword evidence="5" id="KW-1003">Cell membrane</keyword>
<evidence type="ECO:0000256" key="12">
    <source>
        <dbReference type="ARBA" id="ARBA00025078"/>
    </source>
</evidence>
<feature type="transmembrane region" description="Helical" evidence="14">
    <location>
        <begin position="193"/>
        <end position="215"/>
    </location>
</feature>
<proteinExistence type="inferred from homology"/>
<evidence type="ECO:0000256" key="11">
    <source>
        <dbReference type="ARBA" id="ARBA00023225"/>
    </source>
</evidence>
<evidence type="ECO:0000256" key="7">
    <source>
        <dbReference type="ARBA" id="ARBA00022795"/>
    </source>
</evidence>
<keyword evidence="15" id="KW-0969">Cilium</keyword>
<keyword evidence="6 14" id="KW-0812">Transmembrane</keyword>
<feature type="region of interest" description="Disordered" evidence="13">
    <location>
        <begin position="1"/>
        <end position="27"/>
    </location>
</feature>
<dbReference type="Gene3D" id="3.40.1690.10">
    <property type="entry name" value="secretion proteins EscU"/>
    <property type="match status" value="1"/>
</dbReference>
<name>A0A4R2MAK2_RUBGE</name>
<evidence type="ECO:0000256" key="10">
    <source>
        <dbReference type="ARBA" id="ARBA00023136"/>
    </source>
</evidence>
<dbReference type="PANTHER" id="PTHR30531:SF12">
    <property type="entry name" value="FLAGELLAR BIOSYNTHETIC PROTEIN FLHB"/>
    <property type="match status" value="1"/>
</dbReference>
<keyword evidence="11" id="KW-1006">Bacterial flagellum protein export</keyword>
<comment type="caution">
    <text evidence="15">The sequence shown here is derived from an EMBL/GenBank/DDBJ whole genome shotgun (WGS) entry which is preliminary data.</text>
</comment>
<evidence type="ECO:0000313" key="15">
    <source>
        <dbReference type="EMBL" id="TCP03500.1"/>
    </source>
</evidence>
<feature type="transmembrane region" description="Helical" evidence="14">
    <location>
        <begin position="33"/>
        <end position="54"/>
    </location>
</feature>
<keyword evidence="8" id="KW-0653">Protein transport</keyword>
<dbReference type="OrthoDB" id="9807950at2"/>
<dbReference type="PANTHER" id="PTHR30531">
    <property type="entry name" value="FLAGELLAR BIOSYNTHETIC PROTEIN FLHB"/>
    <property type="match status" value="1"/>
</dbReference>
<dbReference type="EMBL" id="SLXD01000004">
    <property type="protein sequence ID" value="TCP03500.1"/>
    <property type="molecule type" value="Genomic_DNA"/>
</dbReference>
<dbReference type="RefSeq" id="WP_132646125.1">
    <property type="nucleotide sequence ID" value="NZ_CP181386.1"/>
</dbReference>
<evidence type="ECO:0000256" key="1">
    <source>
        <dbReference type="ARBA" id="ARBA00004651"/>
    </source>
</evidence>
<evidence type="ECO:0000256" key="13">
    <source>
        <dbReference type="SAM" id="MobiDB-lite"/>
    </source>
</evidence>
<evidence type="ECO:0000256" key="14">
    <source>
        <dbReference type="SAM" id="Phobius"/>
    </source>
</evidence>
<dbReference type="InterPro" id="IPR029025">
    <property type="entry name" value="T3SS_substrate_exporter_C"/>
</dbReference>
<feature type="region of interest" description="Disordered" evidence="13">
    <location>
        <begin position="359"/>
        <end position="379"/>
    </location>
</feature>
<keyword evidence="9 14" id="KW-1133">Transmembrane helix</keyword>
<accession>A0A4R2MAK2</accession>
<dbReference type="Pfam" id="PF01312">
    <property type="entry name" value="Bac_export_2"/>
    <property type="match status" value="1"/>
</dbReference>
<keyword evidence="7" id="KW-1005">Bacterial flagellum biogenesis</keyword>
<keyword evidence="10 14" id="KW-0472">Membrane</keyword>
<dbReference type="GO" id="GO:0005886">
    <property type="term" value="C:plasma membrane"/>
    <property type="evidence" value="ECO:0007669"/>
    <property type="project" value="UniProtKB-SubCell"/>
</dbReference>
<feature type="transmembrane region" description="Helical" evidence="14">
    <location>
        <begin position="92"/>
        <end position="116"/>
    </location>
</feature>
<dbReference type="AlphaFoldDB" id="A0A4R2MAK2"/>
<gene>
    <name evidence="15" type="ORF">EV684_104222</name>
</gene>
<dbReference type="GO" id="GO:0009306">
    <property type="term" value="P:protein secretion"/>
    <property type="evidence" value="ECO:0007669"/>
    <property type="project" value="InterPro"/>
</dbReference>
<comment type="similarity">
    <text evidence="2">Belongs to the type III secretion exporter family.</text>
</comment>
<evidence type="ECO:0000256" key="8">
    <source>
        <dbReference type="ARBA" id="ARBA00022927"/>
    </source>
</evidence>
<feature type="compositionally biased region" description="Basic and acidic residues" evidence="13">
    <location>
        <begin position="1"/>
        <end position="14"/>
    </location>
</feature>
<keyword evidence="4" id="KW-0813">Transport</keyword>
<evidence type="ECO:0000256" key="5">
    <source>
        <dbReference type="ARBA" id="ARBA00022475"/>
    </source>
</evidence>
<dbReference type="GeneID" id="99685625"/>
<evidence type="ECO:0000313" key="16">
    <source>
        <dbReference type="Proteomes" id="UP000295106"/>
    </source>
</evidence>
<dbReference type="GO" id="GO:0044781">
    <property type="term" value="P:bacterial-type flagellum organization"/>
    <property type="evidence" value="ECO:0007669"/>
    <property type="project" value="UniProtKB-KW"/>
</dbReference>
<dbReference type="Proteomes" id="UP000295106">
    <property type="component" value="Unassembled WGS sequence"/>
</dbReference>
<comment type="subcellular location">
    <subcellularLocation>
        <location evidence="1">Cell membrane</location>
        <topology evidence="1">Multi-pass membrane protein</topology>
    </subcellularLocation>
</comment>
<dbReference type="InterPro" id="IPR006135">
    <property type="entry name" value="T3SS_substrate_exporter"/>
</dbReference>
<organism evidence="15 16">
    <name type="scientific">Rubrivivax gelatinosus</name>
    <name type="common">Rhodocyclus gelatinosus</name>
    <name type="synonym">Rhodopseudomonas gelatinosa</name>
    <dbReference type="NCBI Taxonomy" id="28068"/>
    <lineage>
        <taxon>Bacteria</taxon>
        <taxon>Pseudomonadati</taxon>
        <taxon>Pseudomonadota</taxon>
        <taxon>Betaproteobacteria</taxon>
        <taxon>Burkholderiales</taxon>
        <taxon>Sphaerotilaceae</taxon>
        <taxon>Rubrivivax</taxon>
    </lineage>
</organism>
<sequence>MADNSTGDKTEKATPQKLRKAREQGQVPRSRDWATAAGIVVGLQVFVMLLPGYLADFRLLFGAAFVPLDGDAALAETWSTLFSTSVLLLLKMVLPLLAVPLLAVAAGLMPGGWVASTKNLEPKPERLNPASNLGRLFGARHWAEFAGSLLKTLALVAVLWHVASSAPQDYLRLQGMTLDRALADGLALARGGILAMVAVFVLFALIDLPLQTFLFRRQQRMSKQEVKEEHKTTEGRPEVRQRIRQLQRQMAQRGVRKAVPGADAVIVNPEHYAVALKYDERRAQAPFVVAKGVDEMALYIRRVAAEHGVQVVEAPPLARAIYHTSQVNQQVPAALYRAVALVLGYVMQLQAFRDGRRARRPELPDDLPVPAHLAENPPR</sequence>
<dbReference type="FunFam" id="3.40.1690.10:FF:000001">
    <property type="entry name" value="Flagellar biosynthetic protein FlhB"/>
    <property type="match status" value="1"/>
</dbReference>